<dbReference type="InterPro" id="IPR004378">
    <property type="entry name" value="F420H2_quin_Rdtase"/>
</dbReference>
<dbReference type="Gene3D" id="2.30.110.10">
    <property type="entry name" value="Electron Transport, Fmn-binding Protein, Chain A"/>
    <property type="match status" value="1"/>
</dbReference>
<dbReference type="AlphaFoldDB" id="E5XP31"/>
<proteinExistence type="inferred from homology"/>
<dbReference type="PANTHER" id="PTHR39428:SF3">
    <property type="entry name" value="DEAZAFLAVIN-DEPENDENT NITROREDUCTASE"/>
    <property type="match status" value="1"/>
</dbReference>
<reference evidence="3 4" key="1">
    <citation type="journal article" date="2011" name="Stand. Genomic Sci.">
        <title>High quality draft genome sequence of Segniliparus rugosus CDC 945(T)= (ATCC BAA-974(T)).</title>
        <authorList>
            <person name="Earl A.M."/>
            <person name="Desjardins C.A."/>
            <person name="Fitzgerald M.G."/>
            <person name="Arachchi H.M."/>
            <person name="Zeng Q."/>
            <person name="Mehta T."/>
            <person name="Griggs A."/>
            <person name="Birren B.W."/>
            <person name="Toney N.C."/>
            <person name="Carr J."/>
            <person name="Posey J."/>
            <person name="Butler W.R."/>
        </authorList>
    </citation>
    <scope>NUCLEOTIDE SEQUENCE [LARGE SCALE GENOMIC DNA]</scope>
    <source>
        <strain evidence="4">ATCC BAA-974 / DSM 45345 / CCUG 50838 / CIP 108380 / JCM 13579 / CDC 945</strain>
    </source>
</reference>
<protein>
    <submittedName>
        <fullName evidence="3">Deazaflavin-dependent nitroreductase</fullName>
    </submittedName>
</protein>
<dbReference type="HOGENOM" id="CLU_114921_1_0_11"/>
<dbReference type="EMBL" id="ACZI02000003">
    <property type="protein sequence ID" value="EFV13923.1"/>
    <property type="molecule type" value="Genomic_DNA"/>
</dbReference>
<comment type="caution">
    <text evidence="3">The sequence shown here is derived from an EMBL/GenBank/DDBJ whole genome shotgun (WGS) entry which is preliminary data.</text>
</comment>
<dbReference type="NCBIfam" id="TIGR00026">
    <property type="entry name" value="hi_GC_TIGR00026"/>
    <property type="match status" value="1"/>
</dbReference>
<comment type="similarity">
    <text evidence="1">Belongs to the F420H(2)-dependent quinone reductase family.</text>
</comment>
<dbReference type="Pfam" id="PF04075">
    <property type="entry name" value="F420H2_quin_red"/>
    <property type="match status" value="1"/>
</dbReference>
<dbReference type="OrthoDB" id="8225825at2"/>
<dbReference type="STRING" id="679197.HMPREF9336_01252"/>
<dbReference type="Proteomes" id="UP000004816">
    <property type="component" value="Unassembled WGS sequence"/>
</dbReference>
<gene>
    <name evidence="3" type="ORF">HMPREF9336_01252</name>
</gene>
<evidence type="ECO:0000313" key="4">
    <source>
        <dbReference type="Proteomes" id="UP000004816"/>
    </source>
</evidence>
<name>E5XP31_SEGRC</name>
<evidence type="ECO:0000256" key="1">
    <source>
        <dbReference type="ARBA" id="ARBA00008710"/>
    </source>
</evidence>
<accession>E5XP31</accession>
<evidence type="ECO:0000313" key="3">
    <source>
        <dbReference type="EMBL" id="EFV13923.1"/>
    </source>
</evidence>
<dbReference type="eggNOG" id="COG1846">
    <property type="taxonomic scope" value="Bacteria"/>
</dbReference>
<dbReference type="GO" id="GO:0005886">
    <property type="term" value="C:plasma membrane"/>
    <property type="evidence" value="ECO:0007669"/>
    <property type="project" value="TreeGrafter"/>
</dbReference>
<comment type="catalytic activity">
    <reaction evidence="2">
        <text>oxidized coenzyme F420-(gamma-L-Glu)(n) + a quinol + H(+) = reduced coenzyme F420-(gamma-L-Glu)(n) + a quinone</text>
        <dbReference type="Rhea" id="RHEA:39663"/>
        <dbReference type="Rhea" id="RHEA-COMP:12939"/>
        <dbReference type="Rhea" id="RHEA-COMP:14378"/>
        <dbReference type="ChEBI" id="CHEBI:15378"/>
        <dbReference type="ChEBI" id="CHEBI:24646"/>
        <dbReference type="ChEBI" id="CHEBI:132124"/>
        <dbReference type="ChEBI" id="CHEBI:133980"/>
        <dbReference type="ChEBI" id="CHEBI:139511"/>
    </reaction>
</comment>
<organism evidence="3 4">
    <name type="scientific">Segniliparus rugosus (strain ATCC BAA-974 / DSM 45345 / CCUG 50838 / CIP 108380 / JCM 13579 / CDC 945)</name>
    <dbReference type="NCBI Taxonomy" id="679197"/>
    <lineage>
        <taxon>Bacteria</taxon>
        <taxon>Bacillati</taxon>
        <taxon>Actinomycetota</taxon>
        <taxon>Actinomycetes</taxon>
        <taxon>Mycobacteriales</taxon>
        <taxon>Segniliparaceae</taxon>
        <taxon>Segniliparus</taxon>
    </lineage>
</organism>
<dbReference type="PANTHER" id="PTHR39428">
    <property type="entry name" value="F420H(2)-DEPENDENT QUINONE REDUCTASE RV1261C"/>
    <property type="match status" value="1"/>
</dbReference>
<sequence length="146" mass="16152">MTLSGEYKPSTWGWVNKHVATIEATGTTPSLEVLGGAPVILLTTKGAQTGAIRKSPLMRVEHEGQYAAIASKGGDPKHPSWYFNLKAHPEAVLQDGSEIWNVVATEVEGEERDLWFQRGVEVYPPYAEYQTKTDRLIPVFLLTKKA</sequence>
<dbReference type="GO" id="GO:0016491">
    <property type="term" value="F:oxidoreductase activity"/>
    <property type="evidence" value="ECO:0007669"/>
    <property type="project" value="InterPro"/>
</dbReference>
<dbReference type="GO" id="GO:0070967">
    <property type="term" value="F:coenzyme F420 binding"/>
    <property type="evidence" value="ECO:0007669"/>
    <property type="project" value="TreeGrafter"/>
</dbReference>
<dbReference type="RefSeq" id="WP_007468844.1">
    <property type="nucleotide sequence ID" value="NZ_KI391954.1"/>
</dbReference>
<keyword evidence="4" id="KW-1185">Reference proteome</keyword>
<dbReference type="InterPro" id="IPR012349">
    <property type="entry name" value="Split_barrel_FMN-bd"/>
</dbReference>
<evidence type="ECO:0000256" key="2">
    <source>
        <dbReference type="ARBA" id="ARBA00049106"/>
    </source>
</evidence>